<dbReference type="EMBL" id="BTGU01000007">
    <property type="protein sequence ID" value="GMN37692.1"/>
    <property type="molecule type" value="Genomic_DNA"/>
</dbReference>
<keyword evidence="3 4" id="KW-0808">Transferase</keyword>
<reference evidence="6" key="1">
    <citation type="submission" date="2023-07" db="EMBL/GenBank/DDBJ databases">
        <title>draft genome sequence of fig (Ficus carica).</title>
        <authorList>
            <person name="Takahashi T."/>
            <person name="Nishimura K."/>
        </authorList>
    </citation>
    <scope>NUCLEOTIDE SEQUENCE</scope>
</reference>
<dbReference type="Gene3D" id="3.40.50.2000">
    <property type="entry name" value="Glycogen Phosphorylase B"/>
    <property type="match status" value="2"/>
</dbReference>
<organism evidence="6 7">
    <name type="scientific">Ficus carica</name>
    <name type="common">Common fig</name>
    <dbReference type="NCBI Taxonomy" id="3494"/>
    <lineage>
        <taxon>Eukaryota</taxon>
        <taxon>Viridiplantae</taxon>
        <taxon>Streptophyta</taxon>
        <taxon>Embryophyta</taxon>
        <taxon>Tracheophyta</taxon>
        <taxon>Spermatophyta</taxon>
        <taxon>Magnoliopsida</taxon>
        <taxon>eudicotyledons</taxon>
        <taxon>Gunneridae</taxon>
        <taxon>Pentapetalae</taxon>
        <taxon>rosids</taxon>
        <taxon>fabids</taxon>
        <taxon>Rosales</taxon>
        <taxon>Moraceae</taxon>
        <taxon>Ficeae</taxon>
        <taxon>Ficus</taxon>
    </lineage>
</organism>
<dbReference type="PANTHER" id="PTHR11926:SF986">
    <property type="entry name" value="UDP-GLYCOSYLTRANSFERASE 84A1"/>
    <property type="match status" value="1"/>
</dbReference>
<evidence type="ECO:0000256" key="5">
    <source>
        <dbReference type="RuleBase" id="RU362057"/>
    </source>
</evidence>
<proteinExistence type="inferred from homology"/>
<dbReference type="Proteomes" id="UP001187192">
    <property type="component" value="Unassembled WGS sequence"/>
</dbReference>
<evidence type="ECO:0000313" key="6">
    <source>
        <dbReference type="EMBL" id="GMN37692.1"/>
    </source>
</evidence>
<dbReference type="EC" id="2.4.1.-" evidence="5"/>
<keyword evidence="7" id="KW-1185">Reference proteome</keyword>
<comment type="similarity">
    <text evidence="1 4">Belongs to the UDP-glycosyltransferase family.</text>
</comment>
<protein>
    <recommendedName>
        <fullName evidence="5">Glycosyltransferase</fullName>
        <ecNumber evidence="5">2.4.1.-</ecNumber>
    </recommendedName>
</protein>
<accession>A0AA88D1G7</accession>
<dbReference type="PROSITE" id="PS00375">
    <property type="entry name" value="UDPGT"/>
    <property type="match status" value="1"/>
</dbReference>
<gene>
    <name evidence="6" type="ORF">TIFTF001_007029</name>
</gene>
<dbReference type="Gramene" id="FCD_00009624-RA">
    <property type="protein sequence ID" value="FCD_00009624-RA:cds"/>
    <property type="gene ID" value="FCD_00009624"/>
</dbReference>
<keyword evidence="2 4" id="KW-0328">Glycosyltransferase</keyword>
<evidence type="ECO:0000256" key="3">
    <source>
        <dbReference type="ARBA" id="ARBA00022679"/>
    </source>
</evidence>
<dbReference type="CDD" id="cd03784">
    <property type="entry name" value="GT1_Gtf-like"/>
    <property type="match status" value="1"/>
</dbReference>
<dbReference type="SUPFAM" id="SSF53756">
    <property type="entry name" value="UDP-Glycosyltransferase/glycogen phosphorylase"/>
    <property type="match status" value="1"/>
</dbReference>
<dbReference type="GO" id="GO:0080044">
    <property type="term" value="F:quercetin 7-O-glucosyltransferase activity"/>
    <property type="evidence" value="ECO:0007669"/>
    <property type="project" value="TreeGrafter"/>
</dbReference>
<evidence type="ECO:0000256" key="2">
    <source>
        <dbReference type="ARBA" id="ARBA00022676"/>
    </source>
</evidence>
<dbReference type="Pfam" id="PF00201">
    <property type="entry name" value="UDPGT"/>
    <property type="match status" value="1"/>
</dbReference>
<sequence length="478" mass="52846">MANEGAAQPLHVLLVSFAAQGFISPTLRLGKLLASKGLLVTFITTQDFRKLLEKQNDISTDHPLQFGTGSLRFEFFSDGLPDEGTNRLDVNSYLPVLEQALREKLPLIVKSQPDNGRPPVSCIVNNPFIPWVCDIAEEIAVPCATLWVQSCGVFSTYYHYLHKLVPFPTDDEPEIEIKIPGLPVLKADELPSFLQPRRPEKFKVLGKIMLAQFERLPKAFCVLTDGFEALEKDTHGVLSKFCKLRPIGPLFKGTKTLPAATSDVAVDCIKWLDSRPASSVVYISFGTIVHLSQQQVDELAYGVLNSGVSFLWVMRPARKDFGQTPVDFPEGFLEKVGDKGKVVDWAPQLQVLGHSAVKCFFTHCGWNSSVETLSFGVPVVCFPHVGDQIMNCKFLVDVFGIGVRLWRGEPGKVVPRDDVKKCLLEATVGEKASELKKNALKWKKASEEAVAEGGSSDRNIDEFVEEVRARSSAIRSAS</sequence>
<dbReference type="InterPro" id="IPR002213">
    <property type="entry name" value="UDP_glucos_trans"/>
</dbReference>
<dbReference type="GO" id="GO:0080043">
    <property type="term" value="F:quercetin 3-O-glucosyltransferase activity"/>
    <property type="evidence" value="ECO:0007669"/>
    <property type="project" value="TreeGrafter"/>
</dbReference>
<evidence type="ECO:0000256" key="4">
    <source>
        <dbReference type="RuleBase" id="RU003718"/>
    </source>
</evidence>
<dbReference type="Gramene" id="FCD_00034417-RA">
    <property type="protein sequence ID" value="FCD_00034417-RA:cds"/>
    <property type="gene ID" value="FCD_00034417"/>
</dbReference>
<dbReference type="InterPro" id="IPR035595">
    <property type="entry name" value="UDP_glycos_trans_CS"/>
</dbReference>
<comment type="caution">
    <text evidence="6">The sequence shown here is derived from an EMBL/GenBank/DDBJ whole genome shotgun (WGS) entry which is preliminary data.</text>
</comment>
<dbReference type="PANTHER" id="PTHR11926">
    <property type="entry name" value="GLUCOSYL/GLUCURONOSYL TRANSFERASES"/>
    <property type="match status" value="1"/>
</dbReference>
<evidence type="ECO:0000313" key="7">
    <source>
        <dbReference type="Proteomes" id="UP001187192"/>
    </source>
</evidence>
<evidence type="ECO:0000256" key="1">
    <source>
        <dbReference type="ARBA" id="ARBA00009995"/>
    </source>
</evidence>
<dbReference type="AlphaFoldDB" id="A0AA88D1G7"/>
<dbReference type="FunFam" id="3.40.50.2000:FF:000060">
    <property type="entry name" value="Glycosyltransferase"/>
    <property type="match status" value="1"/>
</dbReference>
<name>A0AA88D1G7_FICCA</name>